<evidence type="ECO:0000256" key="1">
    <source>
        <dbReference type="SAM" id="MobiDB-lite"/>
    </source>
</evidence>
<dbReference type="AlphaFoldDB" id="A0A0W0FZA1"/>
<protein>
    <submittedName>
        <fullName evidence="2">Uncharacterized protein</fullName>
    </submittedName>
</protein>
<evidence type="ECO:0000313" key="3">
    <source>
        <dbReference type="Proteomes" id="UP000054988"/>
    </source>
</evidence>
<organism evidence="2 3">
    <name type="scientific">Moniliophthora roreri</name>
    <name type="common">Frosty pod rot fungus</name>
    <name type="synonym">Monilia roreri</name>
    <dbReference type="NCBI Taxonomy" id="221103"/>
    <lineage>
        <taxon>Eukaryota</taxon>
        <taxon>Fungi</taxon>
        <taxon>Dikarya</taxon>
        <taxon>Basidiomycota</taxon>
        <taxon>Agaricomycotina</taxon>
        <taxon>Agaricomycetes</taxon>
        <taxon>Agaricomycetidae</taxon>
        <taxon>Agaricales</taxon>
        <taxon>Marasmiineae</taxon>
        <taxon>Marasmiaceae</taxon>
        <taxon>Moniliophthora</taxon>
    </lineage>
</organism>
<feature type="compositionally biased region" description="Polar residues" evidence="1">
    <location>
        <begin position="204"/>
        <end position="213"/>
    </location>
</feature>
<feature type="region of interest" description="Disordered" evidence="1">
    <location>
        <begin position="249"/>
        <end position="291"/>
    </location>
</feature>
<evidence type="ECO:0000313" key="2">
    <source>
        <dbReference type="EMBL" id="KTB41544.1"/>
    </source>
</evidence>
<accession>A0A0W0FZA1</accession>
<feature type="compositionally biased region" description="Polar residues" evidence="1">
    <location>
        <begin position="280"/>
        <end position="291"/>
    </location>
</feature>
<feature type="compositionally biased region" description="Low complexity" evidence="1">
    <location>
        <begin position="249"/>
        <end position="258"/>
    </location>
</feature>
<sequence length="508" mass="55468">MLQLMNIRPHKILVIQRYQQEFWDTRLKSGFEDHWAKANLPLKYLLSERNRYVSLMFNKKSKKFVKELTEKNDKEYATTMAAYCSKGAWNGNAVTYSIAWKKVHRVTPALADALAQLFGVSCMIALYGPQNDGNIDVTSINGMVPELVSKAKSMDDFDPKRMVEMKKIFMTILQTFSVTEAVCQSRVYDEKVEDEEAGDKEESGLSTATNPSLVSPNLALLTPVTVTSPMPTTTTPVINNANAPAMLPVAAAAASRDSSSMEEEDSRTPGEAPNLPATPSPTSNDTPISSDVANSQAGLQLTHPNPTITTPTSASGFIFPDINPGVTTNGTNGGGLRLWDELHGDLQAGWGGRRASVSWFDNTQNFNQQQSFAFQQNQFPQPFYPQSTSLLCQPSFPQQAQSSFDHQQHFAYLQQTLAELDFHQQPASMPQQANPTPLPIDRALASATLAHNVPAGHSSSLPPSSSPLPLSSNVPASSATIPIIPPALPATDQIPEKENDPSIQPKKR</sequence>
<comment type="caution">
    <text evidence="2">The sequence shown here is derived from an EMBL/GenBank/DDBJ whole genome shotgun (WGS) entry which is preliminary data.</text>
</comment>
<gene>
    <name evidence="2" type="ORF">WG66_5882</name>
</gene>
<name>A0A0W0FZA1_MONRR</name>
<feature type="region of interest" description="Disordered" evidence="1">
    <location>
        <begin position="454"/>
        <end position="508"/>
    </location>
</feature>
<dbReference type="EMBL" id="LATX01001444">
    <property type="protein sequence ID" value="KTB41544.1"/>
    <property type="molecule type" value="Genomic_DNA"/>
</dbReference>
<feature type="compositionally biased region" description="Low complexity" evidence="1">
    <location>
        <begin position="458"/>
        <end position="482"/>
    </location>
</feature>
<reference evidence="2 3" key="1">
    <citation type="submission" date="2015-12" db="EMBL/GenBank/DDBJ databases">
        <title>Draft genome sequence of Moniliophthora roreri, the causal agent of frosty pod rot of cacao.</title>
        <authorList>
            <person name="Aime M.C."/>
            <person name="Diaz-Valderrama J.R."/>
            <person name="Kijpornyongpan T."/>
            <person name="Phillips-Mora W."/>
        </authorList>
    </citation>
    <scope>NUCLEOTIDE SEQUENCE [LARGE SCALE GENOMIC DNA]</scope>
    <source>
        <strain evidence="2 3">MCA 2952</strain>
    </source>
</reference>
<dbReference type="Proteomes" id="UP000054988">
    <property type="component" value="Unassembled WGS sequence"/>
</dbReference>
<feature type="region of interest" description="Disordered" evidence="1">
    <location>
        <begin position="190"/>
        <end position="213"/>
    </location>
</feature>
<proteinExistence type="predicted"/>